<feature type="non-terminal residue" evidence="2">
    <location>
        <position position="1"/>
    </location>
</feature>
<reference evidence="2" key="1">
    <citation type="journal article" date="2021" name="Cell">
        <title>Tracing the genetic footprints of vertebrate landing in non-teleost ray-finned fishes.</title>
        <authorList>
            <person name="Bi X."/>
            <person name="Wang K."/>
            <person name="Yang L."/>
            <person name="Pan H."/>
            <person name="Jiang H."/>
            <person name="Wei Q."/>
            <person name="Fang M."/>
            <person name="Yu H."/>
            <person name="Zhu C."/>
            <person name="Cai Y."/>
            <person name="He Y."/>
            <person name="Gan X."/>
            <person name="Zeng H."/>
            <person name="Yu D."/>
            <person name="Zhu Y."/>
            <person name="Jiang H."/>
            <person name="Qiu Q."/>
            <person name="Yang H."/>
            <person name="Zhang Y.E."/>
            <person name="Wang W."/>
            <person name="Zhu M."/>
            <person name="He S."/>
            <person name="Zhang G."/>
        </authorList>
    </citation>
    <scope>NUCLEOTIDE SEQUENCE</scope>
    <source>
        <strain evidence="2">Allg_001</strain>
    </source>
</reference>
<dbReference type="SMART" id="SM01243">
    <property type="entry name" value="IRF-3"/>
    <property type="match status" value="1"/>
</dbReference>
<dbReference type="InterPro" id="IPR019471">
    <property type="entry name" value="Interferon_reg_factor-3"/>
</dbReference>
<dbReference type="InterPro" id="IPR017855">
    <property type="entry name" value="SMAD-like_dom_sf"/>
</dbReference>
<name>A0A8J7NM96_ATRSP</name>
<dbReference type="GO" id="GO:0000978">
    <property type="term" value="F:RNA polymerase II cis-regulatory region sequence-specific DNA binding"/>
    <property type="evidence" value="ECO:0007669"/>
    <property type="project" value="TreeGrafter"/>
</dbReference>
<keyword evidence="3" id="KW-1185">Reference proteome</keyword>
<evidence type="ECO:0000259" key="1">
    <source>
        <dbReference type="SMART" id="SM01243"/>
    </source>
</evidence>
<protein>
    <submittedName>
        <fullName evidence="2">IRF3 factor</fullName>
    </submittedName>
</protein>
<dbReference type="EMBL" id="JAAWVO010026829">
    <property type="protein sequence ID" value="MBN3316052.1"/>
    <property type="molecule type" value="Genomic_DNA"/>
</dbReference>
<dbReference type="GO" id="GO:0000981">
    <property type="term" value="F:DNA-binding transcription factor activity, RNA polymerase II-specific"/>
    <property type="evidence" value="ECO:0007669"/>
    <property type="project" value="TreeGrafter"/>
</dbReference>
<proteinExistence type="predicted"/>
<dbReference type="PANTHER" id="PTHR11949">
    <property type="entry name" value="INTERFERON REGULATORY FACTOR"/>
    <property type="match status" value="1"/>
</dbReference>
<sequence>MSPPLNQSTLEECLEELNICGPQPDVARPVCSLFETPQAEQPAVCVGVGLELEQQQLEEFKAGMSRAVVDDRLATQFHVTVYFRGVRVHEHEVTNPRGFRVVWTDPYAAVDPEGLELVSLPGPELLLDQGQARLTRRILEKLGAGLEVTVQGRGVRAARWGDTHAFWSLSRFDRSGQPREVPKERGEELYSMGEFIRGLIGFMEQKAESPAYSVWFCLGEKWPDPDQRPWEKKLIMLEVVLTSLQMLKMLAVQGGASSLQSESVDLQVSDNPSLLSHLYSLESMDFS</sequence>
<evidence type="ECO:0000313" key="2">
    <source>
        <dbReference type="EMBL" id="MBN3316052.1"/>
    </source>
</evidence>
<evidence type="ECO:0000313" key="3">
    <source>
        <dbReference type="Proteomes" id="UP000736164"/>
    </source>
</evidence>
<comment type="caution">
    <text evidence="2">The sequence shown here is derived from an EMBL/GenBank/DDBJ whole genome shotgun (WGS) entry which is preliminary data.</text>
</comment>
<feature type="domain" description="Interferon regulatory factor-3" evidence="1">
    <location>
        <begin position="74"/>
        <end position="251"/>
    </location>
</feature>
<organism evidence="2 3">
    <name type="scientific">Atractosteus spatula</name>
    <name type="common">Alligator gar</name>
    <name type="synonym">Lepisosteus spatula</name>
    <dbReference type="NCBI Taxonomy" id="7917"/>
    <lineage>
        <taxon>Eukaryota</taxon>
        <taxon>Metazoa</taxon>
        <taxon>Chordata</taxon>
        <taxon>Craniata</taxon>
        <taxon>Vertebrata</taxon>
        <taxon>Euteleostomi</taxon>
        <taxon>Actinopterygii</taxon>
        <taxon>Neopterygii</taxon>
        <taxon>Holostei</taxon>
        <taxon>Semionotiformes</taxon>
        <taxon>Lepisosteidae</taxon>
        <taxon>Atractosteus</taxon>
    </lineage>
</organism>
<accession>A0A8J7NM96</accession>
<gene>
    <name evidence="2" type="primary">Irf3_0</name>
    <name evidence="2" type="ORF">GTO95_0003311</name>
</gene>
<dbReference type="GO" id="GO:0005634">
    <property type="term" value="C:nucleus"/>
    <property type="evidence" value="ECO:0007669"/>
    <property type="project" value="TreeGrafter"/>
</dbReference>
<dbReference type="Pfam" id="PF10401">
    <property type="entry name" value="IRF-3"/>
    <property type="match status" value="1"/>
</dbReference>
<dbReference type="Proteomes" id="UP000736164">
    <property type="component" value="Unassembled WGS sequence"/>
</dbReference>
<dbReference type="PANTHER" id="PTHR11949:SF1">
    <property type="entry name" value="INTERFERON REGULATORY FACTOR 3"/>
    <property type="match status" value="1"/>
</dbReference>
<feature type="non-terminal residue" evidence="2">
    <location>
        <position position="287"/>
    </location>
</feature>
<dbReference type="Gene3D" id="2.60.200.10">
    <property type="match status" value="1"/>
</dbReference>
<dbReference type="SUPFAM" id="SSF49879">
    <property type="entry name" value="SMAD/FHA domain"/>
    <property type="match status" value="1"/>
</dbReference>
<dbReference type="FunFam" id="2.60.200.10:FF:000014">
    <property type="entry name" value="Interferon regulatory factor 3"/>
    <property type="match status" value="1"/>
</dbReference>
<dbReference type="GO" id="GO:0002376">
    <property type="term" value="P:immune system process"/>
    <property type="evidence" value="ECO:0007669"/>
    <property type="project" value="TreeGrafter"/>
</dbReference>
<dbReference type="AlphaFoldDB" id="A0A8J7NM96"/>
<dbReference type="InterPro" id="IPR008984">
    <property type="entry name" value="SMAD_FHA_dom_sf"/>
</dbReference>